<evidence type="ECO:0000313" key="2">
    <source>
        <dbReference type="Proteomes" id="UP000269396"/>
    </source>
</evidence>
<evidence type="ECO:0000313" key="1">
    <source>
        <dbReference type="EMBL" id="VDP86299.1"/>
    </source>
</evidence>
<keyword evidence="2" id="KW-1185">Reference proteome</keyword>
<dbReference type="AlphaFoldDB" id="A0A183Q605"/>
<dbReference type="EMBL" id="UZAL01049525">
    <property type="protein sequence ID" value="VDP86299.1"/>
    <property type="molecule type" value="Genomic_DNA"/>
</dbReference>
<sequence length="87" mass="9287">MGLEKVDPKNAHLALSHGYPSPAINRAIAVAGVGDLITRVGVGWLTDRPACVGRRGLLLAVTWIIEGLNAFAFAELNRLYGKYAVSL</sequence>
<accession>A0A183Q605</accession>
<reference evidence="1 2" key="1">
    <citation type="submission" date="2018-11" db="EMBL/GenBank/DDBJ databases">
        <authorList>
            <consortium name="Pathogen Informatics"/>
        </authorList>
    </citation>
    <scope>NUCLEOTIDE SEQUENCE [LARGE SCALE GENOMIC DNA]</scope>
    <source>
        <strain>Denwood</strain>
        <strain evidence="2">Zambia</strain>
    </source>
</reference>
<dbReference type="Proteomes" id="UP000269396">
    <property type="component" value="Unassembled WGS sequence"/>
</dbReference>
<proteinExistence type="predicted"/>
<gene>
    <name evidence="1" type="ORF">SMTD_LOCUS22041</name>
</gene>
<name>A0A183Q605_9TREM</name>
<protein>
    <submittedName>
        <fullName evidence="1">Uncharacterized protein</fullName>
    </submittedName>
</protein>
<organism evidence="1 2">
    <name type="scientific">Schistosoma mattheei</name>
    <dbReference type="NCBI Taxonomy" id="31246"/>
    <lineage>
        <taxon>Eukaryota</taxon>
        <taxon>Metazoa</taxon>
        <taxon>Spiralia</taxon>
        <taxon>Lophotrochozoa</taxon>
        <taxon>Platyhelminthes</taxon>
        <taxon>Trematoda</taxon>
        <taxon>Digenea</taxon>
        <taxon>Strigeidida</taxon>
        <taxon>Schistosomatoidea</taxon>
        <taxon>Schistosomatidae</taxon>
        <taxon>Schistosoma</taxon>
    </lineage>
</organism>